<gene>
    <name evidence="4" type="ORF">JIN81_01900</name>
</gene>
<proteinExistence type="predicted"/>
<dbReference type="PRINTS" id="PR01185">
    <property type="entry name" value="INTEGRINA"/>
</dbReference>
<accession>A0A934R880</accession>
<dbReference type="GO" id="GO:0005509">
    <property type="term" value="F:calcium ion binding"/>
    <property type="evidence" value="ECO:0007669"/>
    <property type="project" value="InterPro"/>
</dbReference>
<dbReference type="InterPro" id="IPR013519">
    <property type="entry name" value="Int_alpha_beta-p"/>
</dbReference>
<dbReference type="GO" id="GO:0033627">
    <property type="term" value="P:cell adhesion mediated by integrin"/>
    <property type="evidence" value="ECO:0007669"/>
    <property type="project" value="TreeGrafter"/>
</dbReference>
<evidence type="ECO:0000256" key="1">
    <source>
        <dbReference type="ARBA" id="ARBA00022729"/>
    </source>
</evidence>
<name>A0A934R880_9BACT</name>
<dbReference type="Pfam" id="PF01839">
    <property type="entry name" value="FG-GAP"/>
    <property type="match status" value="2"/>
</dbReference>
<dbReference type="GO" id="GO:0007229">
    <property type="term" value="P:integrin-mediated signaling pathway"/>
    <property type="evidence" value="ECO:0007669"/>
    <property type="project" value="TreeGrafter"/>
</dbReference>
<dbReference type="EMBL" id="JAENII010000001">
    <property type="protein sequence ID" value="MBK1825758.1"/>
    <property type="molecule type" value="Genomic_DNA"/>
</dbReference>
<keyword evidence="3" id="KW-0325">Glycoprotein</keyword>
<keyword evidence="5" id="KW-1185">Reference proteome</keyword>
<dbReference type="InterPro" id="IPR028994">
    <property type="entry name" value="Integrin_alpha_N"/>
</dbReference>
<keyword evidence="2" id="KW-0677">Repeat</keyword>
<dbReference type="Gene3D" id="2.130.10.130">
    <property type="entry name" value="Integrin alpha, N-terminal"/>
    <property type="match status" value="2"/>
</dbReference>
<evidence type="ECO:0000256" key="2">
    <source>
        <dbReference type="ARBA" id="ARBA00022737"/>
    </source>
</evidence>
<dbReference type="PANTHER" id="PTHR23220:SF122">
    <property type="entry name" value="INTEGRIN ALPHA-PS1"/>
    <property type="match status" value="1"/>
</dbReference>
<dbReference type="GO" id="GO:0007160">
    <property type="term" value="P:cell-matrix adhesion"/>
    <property type="evidence" value="ECO:0007669"/>
    <property type="project" value="TreeGrafter"/>
</dbReference>
<protein>
    <submittedName>
        <fullName evidence="4">FG-GAP repeat protein</fullName>
    </submittedName>
</protein>
<sequence length="518" mass="52981">MKPPYHPNWRSTRQAFGLIAGSPCLIALHAAELDFTLAAANDNFALGSAFAAVGDWNDDGTDDFAVSDPQLTADGFFSSGAAYIISGADGQILDEFGGEASQSQFFGASLASLDADGDGITDLAVGAPYGQFYSGSVWIYSGADGSLILQVTGSGFSQFGSALAPAGDQDGDGIDDLFVGAPGQGRVEVISGATGFQLWSVSSTEPTASFGVAIAPLGDIDGDSKPDLAVGAPGSRPDGAPVGQVALFGSSDQTRIANLSGNSLNNGLGATLAAVDDSNNDGLPDLMVGSSSGGTCFVVSGTDLSIVHDLSIPNHPFAQPIVVGGGIDDDGDGFTDWLIGSPGFKVGPAGFFGGFRMISGEDGSLLLDVQSDSPFTYLGKSLSILPGLGFVVGEPRLADTQTGGYGSAQFWKVDLVVDSDGDGVPDSEDANPNSNTTPTIELFGSDTGVENRLDENGITLTDRFDSLPTPEELGNQGRFVTRFVDLIKDLEGADLISAAEARAIRKAGIKALARGSKK</sequence>
<comment type="caution">
    <text evidence="4">The sequence shown here is derived from an EMBL/GenBank/DDBJ whole genome shotgun (WGS) entry which is preliminary data.</text>
</comment>
<dbReference type="GO" id="GO:0009897">
    <property type="term" value="C:external side of plasma membrane"/>
    <property type="evidence" value="ECO:0007669"/>
    <property type="project" value="TreeGrafter"/>
</dbReference>
<dbReference type="SMART" id="SM00191">
    <property type="entry name" value="Int_alpha"/>
    <property type="match status" value="5"/>
</dbReference>
<evidence type="ECO:0000313" key="4">
    <source>
        <dbReference type="EMBL" id="MBK1825758.1"/>
    </source>
</evidence>
<dbReference type="Proteomes" id="UP000658278">
    <property type="component" value="Unassembled WGS sequence"/>
</dbReference>
<dbReference type="GO" id="GO:0005178">
    <property type="term" value="F:integrin binding"/>
    <property type="evidence" value="ECO:0007669"/>
    <property type="project" value="TreeGrafter"/>
</dbReference>
<dbReference type="AlphaFoldDB" id="A0A934R880"/>
<evidence type="ECO:0000256" key="3">
    <source>
        <dbReference type="ARBA" id="ARBA00023180"/>
    </source>
</evidence>
<dbReference type="InterPro" id="IPR028974">
    <property type="entry name" value="TSP_type-3_rpt"/>
</dbReference>
<dbReference type="RefSeq" id="WP_200275741.1">
    <property type="nucleotide sequence ID" value="NZ_JAENII010000001.1"/>
</dbReference>
<reference evidence="4" key="1">
    <citation type="submission" date="2021-01" db="EMBL/GenBank/DDBJ databases">
        <title>Modified the classification status of verrucomicrobia.</title>
        <authorList>
            <person name="Feng X."/>
        </authorList>
    </citation>
    <scope>NUCLEOTIDE SEQUENCE</scope>
    <source>
        <strain evidence="4">KCTC 22201</strain>
    </source>
</reference>
<dbReference type="GO" id="GO:0098609">
    <property type="term" value="P:cell-cell adhesion"/>
    <property type="evidence" value="ECO:0007669"/>
    <property type="project" value="TreeGrafter"/>
</dbReference>
<evidence type="ECO:0000313" key="5">
    <source>
        <dbReference type="Proteomes" id="UP000658278"/>
    </source>
</evidence>
<dbReference type="InterPro" id="IPR000413">
    <property type="entry name" value="Integrin_alpha"/>
</dbReference>
<dbReference type="PANTHER" id="PTHR23220">
    <property type="entry name" value="INTEGRIN ALPHA"/>
    <property type="match status" value="1"/>
</dbReference>
<dbReference type="PROSITE" id="PS51470">
    <property type="entry name" value="FG_GAP"/>
    <property type="match status" value="2"/>
</dbReference>
<keyword evidence="1" id="KW-0732">Signal</keyword>
<dbReference type="SUPFAM" id="SSF69318">
    <property type="entry name" value="Integrin alpha N-terminal domain"/>
    <property type="match status" value="1"/>
</dbReference>
<dbReference type="InterPro" id="IPR013517">
    <property type="entry name" value="FG-GAP"/>
</dbReference>
<dbReference type="SUPFAM" id="SSF103647">
    <property type="entry name" value="TSP type-3 repeat"/>
    <property type="match status" value="1"/>
</dbReference>
<organism evidence="4 5">
    <name type="scientific">Haloferula rosea</name>
    <dbReference type="NCBI Taxonomy" id="490093"/>
    <lineage>
        <taxon>Bacteria</taxon>
        <taxon>Pseudomonadati</taxon>
        <taxon>Verrucomicrobiota</taxon>
        <taxon>Verrucomicrobiia</taxon>
        <taxon>Verrucomicrobiales</taxon>
        <taxon>Verrucomicrobiaceae</taxon>
        <taxon>Haloferula</taxon>
    </lineage>
</organism>
<dbReference type="GO" id="GO:0008305">
    <property type="term" value="C:integrin complex"/>
    <property type="evidence" value="ECO:0007669"/>
    <property type="project" value="InterPro"/>
</dbReference>